<comment type="caution">
    <text evidence="2">The sequence shown here is derived from an EMBL/GenBank/DDBJ whole genome shotgun (WGS) entry which is preliminary data.</text>
</comment>
<keyword evidence="3" id="KW-1185">Reference proteome</keyword>
<evidence type="ECO:0000256" key="1">
    <source>
        <dbReference type="SAM" id="MobiDB-lite"/>
    </source>
</evidence>
<gene>
    <name evidence="2" type="ORF">O181_045399</name>
</gene>
<dbReference type="OrthoDB" id="2507554at2759"/>
<dbReference type="EMBL" id="AVOT02018633">
    <property type="protein sequence ID" value="MBW0505684.1"/>
    <property type="molecule type" value="Genomic_DNA"/>
</dbReference>
<accession>A0A9Q3DLZ4</accession>
<name>A0A9Q3DLZ4_9BASI</name>
<proteinExistence type="predicted"/>
<reference evidence="2" key="1">
    <citation type="submission" date="2021-03" db="EMBL/GenBank/DDBJ databases">
        <title>Draft genome sequence of rust myrtle Austropuccinia psidii MF-1, a brazilian biotype.</title>
        <authorList>
            <person name="Quecine M.C."/>
            <person name="Pachon D.M.R."/>
            <person name="Bonatelli M.L."/>
            <person name="Correr F.H."/>
            <person name="Franceschini L.M."/>
            <person name="Leite T.F."/>
            <person name="Margarido G.R.A."/>
            <person name="Almeida C.A."/>
            <person name="Ferrarezi J.A."/>
            <person name="Labate C.A."/>
        </authorList>
    </citation>
    <scope>NUCLEOTIDE SEQUENCE</scope>
    <source>
        <strain evidence="2">MF-1</strain>
    </source>
</reference>
<sequence length="133" mass="14984">MNLFDDIVNATEASENLAEAYTAMKNTVTHLKSAIGSTWTNEILISIFFHHQNKKHFHEISNVMDTKVSIEKSINIKSNDILQIAQRFQQWATNSTLNSQPSIMEASTSRQQTQAKTRNQGHRPGNSNTPNQA</sequence>
<organism evidence="2 3">
    <name type="scientific">Austropuccinia psidii MF-1</name>
    <dbReference type="NCBI Taxonomy" id="1389203"/>
    <lineage>
        <taxon>Eukaryota</taxon>
        <taxon>Fungi</taxon>
        <taxon>Dikarya</taxon>
        <taxon>Basidiomycota</taxon>
        <taxon>Pucciniomycotina</taxon>
        <taxon>Pucciniomycetes</taxon>
        <taxon>Pucciniales</taxon>
        <taxon>Sphaerophragmiaceae</taxon>
        <taxon>Austropuccinia</taxon>
    </lineage>
</organism>
<feature type="compositionally biased region" description="Polar residues" evidence="1">
    <location>
        <begin position="96"/>
        <end position="118"/>
    </location>
</feature>
<feature type="region of interest" description="Disordered" evidence="1">
    <location>
        <begin position="96"/>
        <end position="133"/>
    </location>
</feature>
<evidence type="ECO:0000313" key="2">
    <source>
        <dbReference type="EMBL" id="MBW0505684.1"/>
    </source>
</evidence>
<protein>
    <submittedName>
        <fullName evidence="2">Uncharacterized protein</fullName>
    </submittedName>
</protein>
<dbReference type="Proteomes" id="UP000765509">
    <property type="component" value="Unassembled WGS sequence"/>
</dbReference>
<evidence type="ECO:0000313" key="3">
    <source>
        <dbReference type="Proteomes" id="UP000765509"/>
    </source>
</evidence>
<dbReference type="AlphaFoldDB" id="A0A9Q3DLZ4"/>